<comment type="caution">
    <text evidence="7">The sequence shown here is derived from an EMBL/GenBank/DDBJ whole genome shotgun (WGS) entry which is preliminary data.</text>
</comment>
<dbReference type="AlphaFoldDB" id="A0A7W7AH19"/>
<evidence type="ECO:0000256" key="5">
    <source>
        <dbReference type="ARBA" id="ARBA00023237"/>
    </source>
</evidence>
<dbReference type="RefSeq" id="WP_246360033.1">
    <property type="nucleotide sequence ID" value="NZ_JACHNY010000001.1"/>
</dbReference>
<dbReference type="PANTHER" id="PTHR38776">
    <property type="entry name" value="MLTA-INTERACTING PROTEIN-RELATED"/>
    <property type="match status" value="1"/>
</dbReference>
<feature type="signal peptide" evidence="6">
    <location>
        <begin position="1"/>
        <end position="23"/>
    </location>
</feature>
<dbReference type="EMBL" id="JACHNY010000001">
    <property type="protein sequence ID" value="MBB4616855.1"/>
    <property type="molecule type" value="Genomic_DNA"/>
</dbReference>
<dbReference type="InterPro" id="IPR010583">
    <property type="entry name" value="MipA"/>
</dbReference>
<evidence type="ECO:0000313" key="8">
    <source>
        <dbReference type="Proteomes" id="UP000574769"/>
    </source>
</evidence>
<evidence type="ECO:0000256" key="6">
    <source>
        <dbReference type="SAM" id="SignalP"/>
    </source>
</evidence>
<name>A0A7W7AH19_9SPHN</name>
<accession>A0A7W7AH19</accession>
<evidence type="ECO:0000256" key="1">
    <source>
        <dbReference type="ARBA" id="ARBA00004442"/>
    </source>
</evidence>
<comment type="similarity">
    <text evidence="2">Belongs to the MipA/OmpV family.</text>
</comment>
<dbReference type="Pfam" id="PF06629">
    <property type="entry name" value="MipA"/>
    <property type="match status" value="1"/>
</dbReference>
<sequence length="290" mass="30494">MRTSILAAAALTAALAAAAPALAQQNSAAAAADVSADFDRDTVTVGVAGAYLPDYEGSDDYRVVPAPGAIGSINGYAFTLAGNRVSVDLIRNQPGQSIDLQAGPVAVVNFNRTSRKQIDDPQVKLLGERDTAIELGGYVGIGKTGVVTSPYDRIAVSLSYRYDVAGAHKSGIWQPTVTYFTPLSRKAAVGLFASAEHAQARYARYYFGIDQAESLASGLPVYANPRGGWKNWSLGAIGTYSLTGDLLGGWKAVGGVNYRRMLNDYADSPLVSTVGSRGQWLGLLGVAYTF</sequence>
<dbReference type="Proteomes" id="UP000574769">
    <property type="component" value="Unassembled WGS sequence"/>
</dbReference>
<keyword evidence="8" id="KW-1185">Reference proteome</keyword>
<evidence type="ECO:0000313" key="7">
    <source>
        <dbReference type="EMBL" id="MBB4616855.1"/>
    </source>
</evidence>
<keyword evidence="4" id="KW-0472">Membrane</keyword>
<organism evidence="7 8">
    <name type="scientific">Sphingomonas abaci</name>
    <dbReference type="NCBI Taxonomy" id="237611"/>
    <lineage>
        <taxon>Bacteria</taxon>
        <taxon>Pseudomonadati</taxon>
        <taxon>Pseudomonadota</taxon>
        <taxon>Alphaproteobacteria</taxon>
        <taxon>Sphingomonadales</taxon>
        <taxon>Sphingomonadaceae</taxon>
        <taxon>Sphingomonas</taxon>
    </lineage>
</organism>
<dbReference type="GO" id="GO:0009279">
    <property type="term" value="C:cell outer membrane"/>
    <property type="evidence" value="ECO:0007669"/>
    <property type="project" value="UniProtKB-SubCell"/>
</dbReference>
<keyword evidence="5" id="KW-0998">Cell outer membrane</keyword>
<gene>
    <name evidence="7" type="ORF">GGQ96_000961</name>
</gene>
<comment type="subcellular location">
    <subcellularLocation>
        <location evidence="1">Cell outer membrane</location>
    </subcellularLocation>
</comment>
<dbReference type="PANTHER" id="PTHR38776:SF1">
    <property type="entry name" value="MLTA-INTERACTING PROTEIN-RELATED"/>
    <property type="match status" value="1"/>
</dbReference>
<evidence type="ECO:0000256" key="3">
    <source>
        <dbReference type="ARBA" id="ARBA00022729"/>
    </source>
</evidence>
<feature type="chain" id="PRO_5030753461" evidence="6">
    <location>
        <begin position="24"/>
        <end position="290"/>
    </location>
</feature>
<evidence type="ECO:0000256" key="2">
    <source>
        <dbReference type="ARBA" id="ARBA00005722"/>
    </source>
</evidence>
<evidence type="ECO:0000256" key="4">
    <source>
        <dbReference type="ARBA" id="ARBA00023136"/>
    </source>
</evidence>
<reference evidence="7 8" key="1">
    <citation type="submission" date="2020-08" db="EMBL/GenBank/DDBJ databases">
        <title>Genomic Encyclopedia of Type Strains, Phase IV (KMG-IV): sequencing the most valuable type-strain genomes for metagenomic binning, comparative biology and taxonomic classification.</title>
        <authorList>
            <person name="Goeker M."/>
        </authorList>
    </citation>
    <scope>NUCLEOTIDE SEQUENCE [LARGE SCALE GENOMIC DNA]</scope>
    <source>
        <strain evidence="7 8">DSM 15867</strain>
    </source>
</reference>
<proteinExistence type="inferred from homology"/>
<protein>
    <submittedName>
        <fullName evidence="7">Outer membrane scaffolding protein for murein synthesis (MipA/OmpV family)</fullName>
    </submittedName>
</protein>
<keyword evidence="3 6" id="KW-0732">Signal</keyword>